<feature type="chain" id="PRO_5039561051" evidence="1">
    <location>
        <begin position="36"/>
        <end position="402"/>
    </location>
</feature>
<keyword evidence="1" id="KW-0732">Signal</keyword>
<dbReference type="OrthoDB" id="1551250at2"/>
<feature type="signal peptide" evidence="1">
    <location>
        <begin position="1"/>
        <end position="35"/>
    </location>
</feature>
<evidence type="ECO:0000313" key="2">
    <source>
        <dbReference type="EMBL" id="ROP34982.1"/>
    </source>
</evidence>
<name>A0A3N1GY88_9PSEU</name>
<organism evidence="2 3">
    <name type="scientific">Saccharothrix texasensis</name>
    <dbReference type="NCBI Taxonomy" id="103734"/>
    <lineage>
        <taxon>Bacteria</taxon>
        <taxon>Bacillati</taxon>
        <taxon>Actinomycetota</taxon>
        <taxon>Actinomycetes</taxon>
        <taxon>Pseudonocardiales</taxon>
        <taxon>Pseudonocardiaceae</taxon>
        <taxon>Saccharothrix</taxon>
    </lineage>
</organism>
<dbReference type="AlphaFoldDB" id="A0A3N1GY88"/>
<gene>
    <name evidence="2" type="ORF">EDD40_0195</name>
</gene>
<comment type="caution">
    <text evidence="2">The sequence shown here is derived from an EMBL/GenBank/DDBJ whole genome shotgun (WGS) entry which is preliminary data.</text>
</comment>
<keyword evidence="3" id="KW-1185">Reference proteome</keyword>
<evidence type="ECO:0000313" key="3">
    <source>
        <dbReference type="Proteomes" id="UP000268727"/>
    </source>
</evidence>
<proteinExistence type="predicted"/>
<accession>A0A3N1GY88</accession>
<sequence>MRTPPRTGLPGLRRYAIPLLVASLAVLAVPAQAVAGPPRTAVEEPEYPPTPGPAPLADTHPALLTITQDAELALRYTYSAVASDPTATYPEGSIEADLRTGLLSLPADRLRPIVDTARTLVASPAETRIEQFGRHGRLPVEEFRRLGFDGAFADVRYDRESLNRTILARAAELEREGWVDDEAAARSALPKLTSLDLRVDKVKCVDETSDWWFEDEIAMGGVAVDHTGKATKVNRWFVGDFDQGDSVNYADPGKLFRRFDLTAAGAWPRSFVATVMLAEEDEGDFAAAIQQAWAKVSAKVQAEIAKAVASATAPYVGAAIAEAIGQVVGWLADKFATWLMGLLDDELFKAGTAFVKLPHRLQPFYVNPQNLGWTNHRLPPTTMTFIGHDGQYKVNLHWQVNL</sequence>
<evidence type="ECO:0000256" key="1">
    <source>
        <dbReference type="SAM" id="SignalP"/>
    </source>
</evidence>
<protein>
    <submittedName>
        <fullName evidence="2">Uncharacterized protein</fullName>
    </submittedName>
</protein>
<dbReference type="EMBL" id="RJKM01000001">
    <property type="protein sequence ID" value="ROP34982.1"/>
    <property type="molecule type" value="Genomic_DNA"/>
</dbReference>
<reference evidence="2 3" key="1">
    <citation type="submission" date="2018-11" db="EMBL/GenBank/DDBJ databases">
        <title>Sequencing the genomes of 1000 actinobacteria strains.</title>
        <authorList>
            <person name="Klenk H.-P."/>
        </authorList>
    </citation>
    <scope>NUCLEOTIDE SEQUENCE [LARGE SCALE GENOMIC DNA]</scope>
    <source>
        <strain evidence="2 3">DSM 44231</strain>
    </source>
</reference>
<dbReference type="RefSeq" id="WP_148088644.1">
    <property type="nucleotide sequence ID" value="NZ_RJKM01000001.1"/>
</dbReference>
<dbReference type="Proteomes" id="UP000268727">
    <property type="component" value="Unassembled WGS sequence"/>
</dbReference>